<evidence type="ECO:0000313" key="3">
    <source>
        <dbReference type="Proteomes" id="UP000270411"/>
    </source>
</evidence>
<feature type="compositionally biased region" description="Basic residues" evidence="1">
    <location>
        <begin position="65"/>
        <end position="79"/>
    </location>
</feature>
<dbReference type="KEGG" id="cpau:EHF44_20315"/>
<feature type="region of interest" description="Disordered" evidence="1">
    <location>
        <begin position="58"/>
        <end position="84"/>
    </location>
</feature>
<sequence>MNDAAADIVQTHDFPRFSHIEARAAHARRASVAACSPPHHHARMTLCATWKVCRPATSPPASSRHATRCRTRGASHQHCRRESASPRHAHCLARACTAMRPGPPRRTVEVRGAGAKRLADITKVE</sequence>
<gene>
    <name evidence="2" type="ORF">EHF44_20315</name>
</gene>
<reference evidence="3" key="1">
    <citation type="submission" date="2018-11" db="EMBL/GenBank/DDBJ databases">
        <title>FDA dAtabase for Regulatory Grade micrObial Sequences (FDA-ARGOS): Supporting development and validation of Infectious Disease Dx tests.</title>
        <authorList>
            <person name="Goldberg B."/>
            <person name="Campos J."/>
            <person name="Tallon L."/>
            <person name="Sadzewicz L."/>
            <person name="Zhao X."/>
            <person name="Vavikolanu K."/>
            <person name="Mehta A."/>
            <person name="Aluvathingal J."/>
            <person name="Nadendla S."/>
            <person name="Geyer C."/>
            <person name="Nandy P."/>
            <person name="Yan Y."/>
            <person name="Sichtig H."/>
        </authorList>
    </citation>
    <scope>NUCLEOTIDE SEQUENCE [LARGE SCALE GENOMIC DNA]</scope>
    <source>
        <strain evidence="3">FDAARGOS_614</strain>
    </source>
</reference>
<dbReference type="Proteomes" id="UP000270411">
    <property type="component" value="Chromosome 2"/>
</dbReference>
<dbReference type="EMBL" id="CP033970">
    <property type="protein sequence ID" value="AZG15797.1"/>
    <property type="molecule type" value="Genomic_DNA"/>
</dbReference>
<organism evidence="2 3">
    <name type="scientific">Cupriavidus pauculus</name>
    <dbReference type="NCBI Taxonomy" id="82633"/>
    <lineage>
        <taxon>Bacteria</taxon>
        <taxon>Pseudomonadati</taxon>
        <taxon>Pseudomonadota</taxon>
        <taxon>Betaproteobacteria</taxon>
        <taxon>Burkholderiales</taxon>
        <taxon>Burkholderiaceae</taxon>
        <taxon>Cupriavidus</taxon>
    </lineage>
</organism>
<protein>
    <submittedName>
        <fullName evidence="2">Uncharacterized protein</fullName>
    </submittedName>
</protein>
<accession>A0A3G8H5K4</accession>
<name>A0A3G8H5K4_9BURK</name>
<evidence type="ECO:0000256" key="1">
    <source>
        <dbReference type="SAM" id="MobiDB-lite"/>
    </source>
</evidence>
<dbReference type="RefSeq" id="WP_124685529.1">
    <property type="nucleotide sequence ID" value="NZ_CP033970.1"/>
</dbReference>
<evidence type="ECO:0000313" key="2">
    <source>
        <dbReference type="EMBL" id="AZG15797.1"/>
    </source>
</evidence>
<dbReference type="AlphaFoldDB" id="A0A3G8H5K4"/>
<proteinExistence type="predicted"/>